<gene>
    <name evidence="2" type="ORF">WN55_00281</name>
</gene>
<keyword evidence="3" id="KW-1185">Reference proteome</keyword>
<dbReference type="EMBL" id="KQ434870">
    <property type="protein sequence ID" value="KZC09609.1"/>
    <property type="molecule type" value="Genomic_DNA"/>
</dbReference>
<reference evidence="2 3" key="1">
    <citation type="submission" date="2015-07" db="EMBL/GenBank/DDBJ databases">
        <title>The genome of Dufourea novaeangliae.</title>
        <authorList>
            <person name="Pan H."/>
            <person name="Kapheim K."/>
        </authorList>
    </citation>
    <scope>NUCLEOTIDE SEQUENCE [LARGE SCALE GENOMIC DNA]</scope>
    <source>
        <strain evidence="2">0120121106</strain>
        <tissue evidence="2">Whole body</tissue>
    </source>
</reference>
<feature type="region of interest" description="Disordered" evidence="1">
    <location>
        <begin position="126"/>
        <end position="146"/>
    </location>
</feature>
<proteinExistence type="predicted"/>
<dbReference type="Proteomes" id="UP000076502">
    <property type="component" value="Unassembled WGS sequence"/>
</dbReference>
<accession>A0A154PCF8</accession>
<evidence type="ECO:0000313" key="3">
    <source>
        <dbReference type="Proteomes" id="UP000076502"/>
    </source>
</evidence>
<organism evidence="2 3">
    <name type="scientific">Dufourea novaeangliae</name>
    <name type="common">Sweat bee</name>
    <dbReference type="NCBI Taxonomy" id="178035"/>
    <lineage>
        <taxon>Eukaryota</taxon>
        <taxon>Metazoa</taxon>
        <taxon>Ecdysozoa</taxon>
        <taxon>Arthropoda</taxon>
        <taxon>Hexapoda</taxon>
        <taxon>Insecta</taxon>
        <taxon>Pterygota</taxon>
        <taxon>Neoptera</taxon>
        <taxon>Endopterygota</taxon>
        <taxon>Hymenoptera</taxon>
        <taxon>Apocrita</taxon>
        <taxon>Aculeata</taxon>
        <taxon>Apoidea</taxon>
        <taxon>Anthophila</taxon>
        <taxon>Halictidae</taxon>
        <taxon>Rophitinae</taxon>
        <taxon>Dufourea</taxon>
    </lineage>
</organism>
<evidence type="ECO:0000313" key="2">
    <source>
        <dbReference type="EMBL" id="KZC09609.1"/>
    </source>
</evidence>
<evidence type="ECO:0000256" key="1">
    <source>
        <dbReference type="SAM" id="MobiDB-lite"/>
    </source>
</evidence>
<sequence>MIGHSPTRLEQADLRCTAVRARKANSARPSTPPRNRFDLKSASLDTLYRRANRLRILGPLFGYIPDTQQPSVLMFPVDSSKVTGKPRPTVLSQTDRLFIEPKYKIQGGRTDDGLPEPLSRCISEHLPQDAPSLDRENKRGQRRATKRRIGAHFVCKSGSALNKILTEQSRRVAGYSQRVQTALKQSRREKKGVYPGQKSGQLIDVIYGPQKKVTLTKPVHATGTVLEAVLTIAR</sequence>
<protein>
    <submittedName>
        <fullName evidence="2">Uncharacterized protein</fullName>
    </submittedName>
</protein>
<dbReference type="AlphaFoldDB" id="A0A154PCF8"/>
<feature type="compositionally biased region" description="Basic and acidic residues" evidence="1">
    <location>
        <begin position="126"/>
        <end position="139"/>
    </location>
</feature>
<name>A0A154PCF8_DUFNO</name>